<dbReference type="InterPro" id="IPR000383">
    <property type="entry name" value="Xaa-Pro-like_dom"/>
</dbReference>
<dbReference type="Gene3D" id="2.60.120.260">
    <property type="entry name" value="Galactose-binding domain-like"/>
    <property type="match status" value="1"/>
</dbReference>
<organism evidence="3 4">
    <name type="scientific">Nonomuraea jabiensis</name>
    <dbReference type="NCBI Taxonomy" id="882448"/>
    <lineage>
        <taxon>Bacteria</taxon>
        <taxon>Bacillati</taxon>
        <taxon>Actinomycetota</taxon>
        <taxon>Actinomycetes</taxon>
        <taxon>Streptosporangiales</taxon>
        <taxon>Streptosporangiaceae</taxon>
        <taxon>Nonomuraea</taxon>
    </lineage>
</organism>
<dbReference type="SUPFAM" id="SSF53474">
    <property type="entry name" value="alpha/beta-Hydrolases"/>
    <property type="match status" value="1"/>
</dbReference>
<dbReference type="AlphaFoldDB" id="A0A7W9GHB2"/>
<feature type="domain" description="Xaa-Pro dipeptidyl-peptidase C-terminal" evidence="2">
    <location>
        <begin position="317"/>
        <end position="560"/>
    </location>
</feature>
<dbReference type="InterPro" id="IPR005674">
    <property type="entry name" value="CocE/Ser_esterase"/>
</dbReference>
<proteinExistence type="predicted"/>
<dbReference type="Gene3D" id="3.40.50.1820">
    <property type="entry name" value="alpha/beta hydrolase"/>
    <property type="match status" value="1"/>
</dbReference>
<dbReference type="PANTHER" id="PTHR43056">
    <property type="entry name" value="PEPTIDASE S9 PROLYL OLIGOPEPTIDASE"/>
    <property type="match status" value="1"/>
</dbReference>
<protein>
    <submittedName>
        <fullName evidence="3">Putative CocE/NonD family hydrolase</fullName>
    </submittedName>
</protein>
<dbReference type="InterPro" id="IPR008979">
    <property type="entry name" value="Galactose-bd-like_sf"/>
</dbReference>
<gene>
    <name evidence="3" type="ORF">HD596_010462</name>
</gene>
<comment type="caution">
    <text evidence="3">The sequence shown here is derived from an EMBL/GenBank/DDBJ whole genome shotgun (WGS) entry which is preliminary data.</text>
</comment>
<keyword evidence="1 3" id="KW-0378">Hydrolase</keyword>
<dbReference type="EMBL" id="JACHMB010000001">
    <property type="protein sequence ID" value="MBB5783706.1"/>
    <property type="molecule type" value="Genomic_DNA"/>
</dbReference>
<evidence type="ECO:0000259" key="2">
    <source>
        <dbReference type="SMART" id="SM00939"/>
    </source>
</evidence>
<dbReference type="Gene3D" id="1.10.3020.10">
    <property type="entry name" value="alpha-amino acid ester hydrolase ( Helical cap domain)"/>
    <property type="match status" value="1"/>
</dbReference>
<dbReference type="InterPro" id="IPR029058">
    <property type="entry name" value="AB_hydrolase_fold"/>
</dbReference>
<dbReference type="SUPFAM" id="SSF49785">
    <property type="entry name" value="Galactose-binding domain-like"/>
    <property type="match status" value="1"/>
</dbReference>
<dbReference type="Pfam" id="PF08530">
    <property type="entry name" value="PepX_C"/>
    <property type="match status" value="1"/>
</dbReference>
<dbReference type="InterPro" id="IPR050585">
    <property type="entry name" value="Xaa-Pro_dipeptidyl-ppase/CocE"/>
</dbReference>
<keyword evidence="4" id="KW-1185">Reference proteome</keyword>
<dbReference type="PANTHER" id="PTHR43056:SF10">
    <property type="entry name" value="COCE_NOND FAMILY, PUTATIVE (AFU_ORTHOLOGUE AFUA_7G00600)-RELATED"/>
    <property type="match status" value="1"/>
</dbReference>
<evidence type="ECO:0000256" key="1">
    <source>
        <dbReference type="ARBA" id="ARBA00022801"/>
    </source>
</evidence>
<dbReference type="InterPro" id="IPR013736">
    <property type="entry name" value="Xaa-Pro_dipept_C"/>
</dbReference>
<dbReference type="RefSeq" id="WP_185076766.1">
    <property type="nucleotide sequence ID" value="NZ_JACHMB010000001.1"/>
</dbReference>
<evidence type="ECO:0000313" key="3">
    <source>
        <dbReference type="EMBL" id="MBB5783706.1"/>
    </source>
</evidence>
<dbReference type="SMART" id="SM00939">
    <property type="entry name" value="PepX_C"/>
    <property type="match status" value="1"/>
</dbReference>
<dbReference type="Proteomes" id="UP000579153">
    <property type="component" value="Unassembled WGS sequence"/>
</dbReference>
<accession>A0A7W9GHB2</accession>
<dbReference type="NCBIfam" id="TIGR00976">
    <property type="entry name" value="CocE_NonD"/>
    <property type="match status" value="1"/>
</dbReference>
<dbReference type="GO" id="GO:0008239">
    <property type="term" value="F:dipeptidyl-peptidase activity"/>
    <property type="evidence" value="ECO:0007669"/>
    <property type="project" value="InterPro"/>
</dbReference>
<evidence type="ECO:0000313" key="4">
    <source>
        <dbReference type="Proteomes" id="UP000579153"/>
    </source>
</evidence>
<sequence>MRAATYTVRRNADVPMSDGVRLRADIWLPDRDGPVPVLLERMPYDKSSSFMAQHIVGLEIVRALDAGFAVVVQDTRGRYASEGTFDPFAHEAADGRDTVAWLLEQDFCNGDVFMYGASYIGATQLLAASAAPEGLRAVAPQLTGSGYYEGWTYRGGALQLGFVLLWIIESLAPPDLDRRRSTDEVRTLLAELARDPWRAMDRLPIRRTDLEALAPYLRDWLAHPSRDGFWDAIDPSLAYGRMDVAGLHIGGWNDIFLEGTLRNYRGLSEQAATEEARRLQYLVVGPWSHGNLSGWQGDGWHGYDADAGALDLTAMHLEFFSAIAERREPDLPKARIFFTGSNTWHDLPSWPPPGTTPSSWTLGADGSLVREGAGEPATLTYRSDPANPVPTTGGATFLPGLLVGRNSGPKDQAGIEARDDVLVLTSAPLAAGLTIAGEVVLHLEAASSAEDCDWTARLTEVDGAGRSVGLVDGIVRARYRHGGEAVPLRPGRRESYRLPLGSLAHVVPAGHRLRLQIASSNFPRFDRNPQTMAEPADATPDDFAVADQSVFVGAGGTRLVLPVAPNLATG</sequence>
<reference evidence="3 4" key="1">
    <citation type="submission" date="2020-08" db="EMBL/GenBank/DDBJ databases">
        <title>Sequencing the genomes of 1000 actinobacteria strains.</title>
        <authorList>
            <person name="Klenk H.-P."/>
        </authorList>
    </citation>
    <scope>NUCLEOTIDE SEQUENCE [LARGE SCALE GENOMIC DNA]</scope>
    <source>
        <strain evidence="3 4">DSM 45507</strain>
    </source>
</reference>
<dbReference type="Pfam" id="PF02129">
    <property type="entry name" value="Peptidase_S15"/>
    <property type="match status" value="1"/>
</dbReference>
<name>A0A7W9GHB2_9ACTN</name>